<keyword evidence="3" id="KW-1185">Reference proteome</keyword>
<protein>
    <submittedName>
        <fullName evidence="2">PepSY domain-containing protein</fullName>
    </submittedName>
</protein>
<dbReference type="Pfam" id="PF03929">
    <property type="entry name" value="PepSY_TM"/>
    <property type="match status" value="1"/>
</dbReference>
<sequence>MTPSNKRQNQAKLLRTFREIHRKTGALLFVFFFVIALSGLFLGWKKHSNGLLLPQTIKGTSTNLKEWLPLDKLHQKACNIAHDSIDPQLSLELDRIDIRKDKGMVKFVFTDSFWEVQLDGATGNLLQVARRRSDFIETIHDGSFLDQIFGTSGGELKVVYSSVMGSALLIFTVTGFWLWYGPKRMRKQSKNSKE</sequence>
<evidence type="ECO:0000313" key="3">
    <source>
        <dbReference type="Proteomes" id="UP000621670"/>
    </source>
</evidence>
<comment type="caution">
    <text evidence="2">The sequence shown here is derived from an EMBL/GenBank/DDBJ whole genome shotgun (WGS) entry which is preliminary data.</text>
</comment>
<accession>A0ABR7JC88</accession>
<gene>
    <name evidence="2" type="ORF">H8R26_01265</name>
</gene>
<evidence type="ECO:0000256" key="1">
    <source>
        <dbReference type="SAM" id="Phobius"/>
    </source>
</evidence>
<proteinExistence type="predicted"/>
<feature type="transmembrane region" description="Helical" evidence="1">
    <location>
        <begin position="25"/>
        <end position="44"/>
    </location>
</feature>
<dbReference type="EMBL" id="JACRUM010000001">
    <property type="protein sequence ID" value="MBC5862039.1"/>
    <property type="molecule type" value="Genomic_DNA"/>
</dbReference>
<name>A0ABR7JC88_9FLAO</name>
<keyword evidence="1" id="KW-0472">Membrane</keyword>
<organism evidence="2 3">
    <name type="scientific">Flavobacterium turcicum</name>
    <dbReference type="NCBI Taxonomy" id="2764718"/>
    <lineage>
        <taxon>Bacteria</taxon>
        <taxon>Pseudomonadati</taxon>
        <taxon>Bacteroidota</taxon>
        <taxon>Flavobacteriia</taxon>
        <taxon>Flavobacteriales</taxon>
        <taxon>Flavobacteriaceae</taxon>
        <taxon>Flavobacterium</taxon>
    </lineage>
</organism>
<keyword evidence="1" id="KW-0812">Transmembrane</keyword>
<dbReference type="RefSeq" id="WP_166132694.1">
    <property type="nucleotide sequence ID" value="NZ_JAAOBY010000001.1"/>
</dbReference>
<keyword evidence="1" id="KW-1133">Transmembrane helix</keyword>
<evidence type="ECO:0000313" key="2">
    <source>
        <dbReference type="EMBL" id="MBC5862039.1"/>
    </source>
</evidence>
<feature type="transmembrane region" description="Helical" evidence="1">
    <location>
        <begin position="158"/>
        <end position="180"/>
    </location>
</feature>
<dbReference type="Proteomes" id="UP000621670">
    <property type="component" value="Unassembled WGS sequence"/>
</dbReference>
<reference evidence="2 3" key="1">
    <citation type="submission" date="2020-08" db="EMBL/GenBank/DDBJ databases">
        <title>Description of novel Flavobacterium F-400 isolate.</title>
        <authorList>
            <person name="Saticioglu I."/>
            <person name="Duman M."/>
            <person name="Altun S."/>
        </authorList>
    </citation>
    <scope>NUCLEOTIDE SEQUENCE [LARGE SCALE GENOMIC DNA]</scope>
    <source>
        <strain evidence="2 3">F-400</strain>
    </source>
</reference>
<dbReference type="InterPro" id="IPR005625">
    <property type="entry name" value="PepSY-ass_TM"/>
</dbReference>